<evidence type="ECO:0000256" key="2">
    <source>
        <dbReference type="ARBA" id="ARBA00022741"/>
    </source>
</evidence>
<dbReference type="PANTHER" id="PTHR24220">
    <property type="entry name" value="IMPORT ATP-BINDING PROTEIN"/>
    <property type="match status" value="1"/>
</dbReference>
<organism evidence="7">
    <name type="scientific">mine drainage metagenome</name>
    <dbReference type="NCBI Taxonomy" id="410659"/>
    <lineage>
        <taxon>unclassified sequences</taxon>
        <taxon>metagenomes</taxon>
        <taxon>ecological metagenomes</taxon>
    </lineage>
</organism>
<feature type="coiled-coil region" evidence="4">
    <location>
        <begin position="380"/>
        <end position="433"/>
    </location>
</feature>
<sequence length="475" mass="50716">MTSPILALKDIELIYGSGATAFQALRGASLTLERGALTVMFGPSGSGKTSLLQVMGCQLRPTAGTIRLFGGALEGITQDELARLRLAHYGFVFQHYHLFPALRAWENVAIALDLKEWPRERRREEAQNLLRMVGVAELAERFPAQLSGGQKQRVAIARALGGNPDILLADEPTAALDGKTGRGITAVLHVLARKRNCAVLVVSHDPRVVPFADRVVQLEDGVIVDDRYGPARCTSPRRMQTPDSPKLLRSTAGRGTGGRRRAPWVTLGVVSGALVLGLALTITASSSNEHGPRAGFPTTDSIIEGGVVTPLGGTRVIIPQLSGIIAKIYVHSGDSVKTGQLLAELDNADYRAALAAATAQVQLRSAELEKLRHGARSQTIEQARAVLHEAQAQEALAANEAERRDILARRKLISTEQAEQARAEAAVRRAQSEKAAAAYAELVAGTRPEDIAAATAALAVAVAERDRAAAQLEKR</sequence>
<proteinExistence type="predicted"/>
<keyword evidence="3 7" id="KW-0067">ATP-binding</keyword>
<keyword evidence="1" id="KW-0813">Transport</keyword>
<evidence type="ECO:0000256" key="1">
    <source>
        <dbReference type="ARBA" id="ARBA00022448"/>
    </source>
</evidence>
<dbReference type="SUPFAM" id="SSF52540">
    <property type="entry name" value="P-loop containing nucleoside triphosphate hydrolases"/>
    <property type="match status" value="1"/>
</dbReference>
<dbReference type="Gene3D" id="1.10.287.470">
    <property type="entry name" value="Helix hairpin bin"/>
    <property type="match status" value="1"/>
</dbReference>
<dbReference type="CDD" id="cd03255">
    <property type="entry name" value="ABC_MJ0796_LolCDE_FtsE"/>
    <property type="match status" value="1"/>
</dbReference>
<evidence type="ECO:0000259" key="6">
    <source>
        <dbReference type="PROSITE" id="PS50893"/>
    </source>
</evidence>
<reference evidence="7" key="2">
    <citation type="journal article" date="2014" name="ISME J.">
        <title>Microbial stratification in low pH oxic and suboxic macroscopic growths along an acid mine drainage.</title>
        <authorList>
            <person name="Mendez-Garcia C."/>
            <person name="Mesa V."/>
            <person name="Sprenger R.R."/>
            <person name="Richter M."/>
            <person name="Diez M.S."/>
            <person name="Solano J."/>
            <person name="Bargiela R."/>
            <person name="Golyshina O.V."/>
            <person name="Manteca A."/>
            <person name="Ramos J.L."/>
            <person name="Gallego J.R."/>
            <person name="Llorente I."/>
            <person name="Martins Dos Santos V.A."/>
            <person name="Jensen O.N."/>
            <person name="Pelaez A.I."/>
            <person name="Sanchez J."/>
            <person name="Ferrer M."/>
        </authorList>
    </citation>
    <scope>NUCLEOTIDE SEQUENCE</scope>
</reference>
<evidence type="ECO:0000313" key="7">
    <source>
        <dbReference type="EMBL" id="EQD70093.1"/>
    </source>
</evidence>
<dbReference type="InterPro" id="IPR003593">
    <property type="entry name" value="AAA+_ATPase"/>
</dbReference>
<accession>T1BND8</accession>
<dbReference type="InterPro" id="IPR015854">
    <property type="entry name" value="ABC_transpr_LolD-like"/>
</dbReference>
<dbReference type="Pfam" id="PF25917">
    <property type="entry name" value="BSH_RND"/>
    <property type="match status" value="1"/>
</dbReference>
<keyword evidence="4" id="KW-0175">Coiled coil</keyword>
<keyword evidence="2" id="KW-0547">Nucleotide-binding</keyword>
<evidence type="ECO:0000256" key="3">
    <source>
        <dbReference type="ARBA" id="ARBA00022840"/>
    </source>
</evidence>
<name>T1BND8_9ZZZZ</name>
<feature type="region of interest" description="Disordered" evidence="5">
    <location>
        <begin position="229"/>
        <end position="259"/>
    </location>
</feature>
<protein>
    <submittedName>
        <fullName evidence="7">ABC transporter, ATP-binding protein</fullName>
    </submittedName>
</protein>
<dbReference type="Gene3D" id="2.40.50.100">
    <property type="match status" value="1"/>
</dbReference>
<dbReference type="SMART" id="SM00382">
    <property type="entry name" value="AAA"/>
    <property type="match status" value="1"/>
</dbReference>
<dbReference type="GO" id="GO:0005886">
    <property type="term" value="C:plasma membrane"/>
    <property type="evidence" value="ECO:0007669"/>
    <property type="project" value="TreeGrafter"/>
</dbReference>
<dbReference type="Pfam" id="PF00005">
    <property type="entry name" value="ABC_tran"/>
    <property type="match status" value="1"/>
</dbReference>
<dbReference type="EMBL" id="AUZX01004703">
    <property type="protein sequence ID" value="EQD70093.1"/>
    <property type="molecule type" value="Genomic_DNA"/>
</dbReference>
<dbReference type="AlphaFoldDB" id="T1BND8"/>
<dbReference type="InterPro" id="IPR017871">
    <property type="entry name" value="ABC_transporter-like_CS"/>
</dbReference>
<evidence type="ECO:0000256" key="4">
    <source>
        <dbReference type="SAM" id="Coils"/>
    </source>
</evidence>
<dbReference type="GO" id="GO:0005524">
    <property type="term" value="F:ATP binding"/>
    <property type="evidence" value="ECO:0007669"/>
    <property type="project" value="UniProtKB-KW"/>
</dbReference>
<dbReference type="InterPro" id="IPR058625">
    <property type="entry name" value="MdtA-like_BSH"/>
</dbReference>
<dbReference type="PROSITE" id="PS50893">
    <property type="entry name" value="ABC_TRANSPORTER_2"/>
    <property type="match status" value="1"/>
</dbReference>
<dbReference type="InterPro" id="IPR027417">
    <property type="entry name" value="P-loop_NTPase"/>
</dbReference>
<reference evidence="7" key="1">
    <citation type="submission" date="2013-08" db="EMBL/GenBank/DDBJ databases">
        <authorList>
            <person name="Mendez C."/>
            <person name="Richter M."/>
            <person name="Ferrer M."/>
            <person name="Sanchez J."/>
        </authorList>
    </citation>
    <scope>NUCLEOTIDE SEQUENCE</scope>
</reference>
<dbReference type="InterPro" id="IPR003439">
    <property type="entry name" value="ABC_transporter-like_ATP-bd"/>
</dbReference>
<dbReference type="InterPro" id="IPR017911">
    <property type="entry name" value="MacB-like_ATP-bd"/>
</dbReference>
<dbReference type="Gene3D" id="3.40.50.300">
    <property type="entry name" value="P-loop containing nucleotide triphosphate hydrolases"/>
    <property type="match status" value="1"/>
</dbReference>
<dbReference type="GO" id="GO:0016887">
    <property type="term" value="F:ATP hydrolysis activity"/>
    <property type="evidence" value="ECO:0007669"/>
    <property type="project" value="InterPro"/>
</dbReference>
<gene>
    <name evidence="7" type="ORF">B1A_06484</name>
</gene>
<dbReference type="GO" id="GO:0022857">
    <property type="term" value="F:transmembrane transporter activity"/>
    <property type="evidence" value="ECO:0007669"/>
    <property type="project" value="TreeGrafter"/>
</dbReference>
<comment type="caution">
    <text evidence="7">The sequence shown here is derived from an EMBL/GenBank/DDBJ whole genome shotgun (WGS) entry which is preliminary data.</text>
</comment>
<dbReference type="SUPFAM" id="SSF111369">
    <property type="entry name" value="HlyD-like secretion proteins"/>
    <property type="match status" value="1"/>
</dbReference>
<evidence type="ECO:0000256" key="5">
    <source>
        <dbReference type="SAM" id="MobiDB-lite"/>
    </source>
</evidence>
<dbReference type="PROSITE" id="PS00211">
    <property type="entry name" value="ABC_TRANSPORTER_1"/>
    <property type="match status" value="1"/>
</dbReference>
<feature type="domain" description="ABC transporter" evidence="6">
    <location>
        <begin position="6"/>
        <end position="245"/>
    </location>
</feature>